<dbReference type="OrthoDB" id="9786330at2"/>
<dbReference type="KEGG" id="bmet:BMMGA3_09885"/>
<dbReference type="RefSeq" id="WP_004434857.1">
    <property type="nucleotide sequence ID" value="NZ_ADWW01000002.1"/>
</dbReference>
<dbReference type="Pfam" id="PF20613">
    <property type="entry name" value="HipA_2"/>
    <property type="match status" value="1"/>
</dbReference>
<feature type="domain" description="HipA-like kinase" evidence="1">
    <location>
        <begin position="2"/>
        <end position="211"/>
    </location>
</feature>
<dbReference type="STRING" id="796606.BMMGA3_09885"/>
<protein>
    <recommendedName>
        <fullName evidence="1">HipA-like kinase domain-containing protein</fullName>
    </recommendedName>
</protein>
<dbReference type="HOGENOM" id="CLU_1025484_0_0_9"/>
<dbReference type="Proteomes" id="UP000027602">
    <property type="component" value="Chromosome"/>
</dbReference>
<name>I3E9F5_BACMM</name>
<reference evidence="2 3" key="1">
    <citation type="journal article" date="2015" name="BMC Genomics">
        <title>Transcriptome analysis of thermophilic methylotrophic Bacillus methanolicus MGA3 using RNA-sequencing provides detailed insights into its previously uncharted transcriptional landscape.</title>
        <authorList>
            <person name="Irla M."/>
            <person name="Neshat A."/>
            <person name="Brautaset T."/>
            <person name="Ruckert C."/>
            <person name="Kalinowski J."/>
            <person name="Wendisch V.F."/>
        </authorList>
    </citation>
    <scope>NUCLEOTIDE SEQUENCE [LARGE SCALE GENOMIC DNA]</scope>
    <source>
        <strain evidence="3">MGA3 / ATCC 53907</strain>
    </source>
</reference>
<dbReference type="InterPro" id="IPR046748">
    <property type="entry name" value="HipA_2"/>
</dbReference>
<sequence>MKIVDVIKSGSSLPVVVKDANGQKWFIKLIGAGDGTYSSIIEWVANKLGLLLGLPVLKPETVKINGSENIQLLDDEGKDLWRKSTGENIAFPFILQTNKKIPFSEQEREEIFLFDCLLLNIDRYEKNQNLLYGELKTYAADFGSSLMLRGLLEGKNYDRNETILLLKRHPFYKKGIQPDQFFQKLHSMKRDDVNAIIESIPSIWLEKTGTDKTGVADRLWALLQDHAKLRRSLSILDSTDNSSESDNRNKARLNRMKFETKLRTIQKKDIE</sequence>
<gene>
    <name evidence="2" type="ORF">BMMGA3_09885</name>
</gene>
<organism evidence="2 3">
    <name type="scientific">Bacillus methanolicus (strain MGA3 / ATCC 53907)</name>
    <dbReference type="NCBI Taxonomy" id="796606"/>
    <lineage>
        <taxon>Bacteria</taxon>
        <taxon>Bacillati</taxon>
        <taxon>Bacillota</taxon>
        <taxon>Bacilli</taxon>
        <taxon>Bacillales</taxon>
        <taxon>Bacillaceae</taxon>
        <taxon>Bacillus</taxon>
    </lineage>
</organism>
<dbReference type="EMBL" id="CP007739">
    <property type="protein sequence ID" value="AIE60375.1"/>
    <property type="molecule type" value="Genomic_DNA"/>
</dbReference>
<proteinExistence type="predicted"/>
<evidence type="ECO:0000313" key="2">
    <source>
        <dbReference type="EMBL" id="AIE60375.1"/>
    </source>
</evidence>
<evidence type="ECO:0000313" key="3">
    <source>
        <dbReference type="Proteomes" id="UP000027602"/>
    </source>
</evidence>
<dbReference type="eggNOG" id="COG1718">
    <property type="taxonomic scope" value="Bacteria"/>
</dbReference>
<accession>I3E9F5</accession>
<keyword evidence="3" id="KW-1185">Reference proteome</keyword>
<dbReference type="AlphaFoldDB" id="I3E9F5"/>
<evidence type="ECO:0000259" key="1">
    <source>
        <dbReference type="Pfam" id="PF20613"/>
    </source>
</evidence>